<dbReference type="OrthoDB" id="5920443at2759"/>
<protein>
    <recommendedName>
        <fullName evidence="3">CB1 cannabinoid receptor-interacting protein 1</fullName>
    </recommendedName>
</protein>
<comment type="caution">
    <text evidence="5">The sequence shown here is derived from an EMBL/GenBank/DDBJ whole genome shotgun (WGS) entry which is preliminary data.</text>
</comment>
<organism evidence="5 6">
    <name type="scientific">Caenorhabditis bovis</name>
    <dbReference type="NCBI Taxonomy" id="2654633"/>
    <lineage>
        <taxon>Eukaryota</taxon>
        <taxon>Metazoa</taxon>
        <taxon>Ecdysozoa</taxon>
        <taxon>Nematoda</taxon>
        <taxon>Chromadorea</taxon>
        <taxon>Rhabditida</taxon>
        <taxon>Rhabditina</taxon>
        <taxon>Rhabditomorpha</taxon>
        <taxon>Rhabditoidea</taxon>
        <taxon>Rhabditidae</taxon>
        <taxon>Peloderinae</taxon>
        <taxon>Caenorhabditis</taxon>
    </lineage>
</organism>
<dbReference type="EMBL" id="CADEPM010000004">
    <property type="protein sequence ID" value="CAB3404599.1"/>
    <property type="molecule type" value="Genomic_DNA"/>
</dbReference>
<dbReference type="GO" id="GO:0031718">
    <property type="term" value="F:type 1 cannabinoid receptor binding"/>
    <property type="evidence" value="ECO:0007669"/>
    <property type="project" value="TreeGrafter"/>
</dbReference>
<keyword evidence="6" id="KW-1185">Reference proteome</keyword>
<dbReference type="InterPro" id="IPR029204">
    <property type="entry name" value="CNRIP1"/>
</dbReference>
<comment type="similarity">
    <text evidence="2">Belongs to the CNRIP family.</text>
</comment>
<comment type="subunit">
    <text evidence="4">Interacts with the cannabinoid receptor CNR1 (via C-terminus). Does not interact with cannabinoid receptor CNR2.</text>
</comment>
<evidence type="ECO:0000313" key="6">
    <source>
        <dbReference type="Proteomes" id="UP000494206"/>
    </source>
</evidence>
<name>A0A8S1ETH7_9PELO</name>
<reference evidence="5 6" key="1">
    <citation type="submission" date="2020-04" db="EMBL/GenBank/DDBJ databases">
        <authorList>
            <person name="Laetsch R D."/>
            <person name="Stevens L."/>
            <person name="Kumar S."/>
            <person name="Blaxter L. M."/>
        </authorList>
    </citation>
    <scope>NUCLEOTIDE SEQUENCE [LARGE SCALE GENOMIC DNA]</scope>
</reference>
<sequence>MSKYAFTVELTITEYGSDDPLAFKMDGHRFDGALRTLKWSADQTYTVKIVTRPATEVIYVNISGTDISMKKEKLGEYSGQWNTGNAEISKRGTRKPLVIIIKFEPEGSLRYEFQSKVYPKNDSHAVWGHKMNGIEWKCSAGDDGIVHILDENFR</sequence>
<dbReference type="PANTHER" id="PTHR31952">
    <property type="entry name" value="CB1 CANNABINOID RECEPTOR-INTERACTING PROTEIN 1"/>
    <property type="match status" value="1"/>
</dbReference>
<evidence type="ECO:0000256" key="4">
    <source>
        <dbReference type="ARBA" id="ARBA00026030"/>
    </source>
</evidence>
<dbReference type="Pfam" id="PF15043">
    <property type="entry name" value="CNRIP1"/>
    <property type="match status" value="1"/>
</dbReference>
<dbReference type="PANTHER" id="PTHR31952:SF1">
    <property type="entry name" value="CB1 CANNABINOID RECEPTOR-INTERACTING PROTEIN 1"/>
    <property type="match status" value="1"/>
</dbReference>
<dbReference type="AlphaFoldDB" id="A0A8S1ETH7"/>
<evidence type="ECO:0000256" key="1">
    <source>
        <dbReference type="ARBA" id="ARBA00003884"/>
    </source>
</evidence>
<dbReference type="GO" id="GO:0005886">
    <property type="term" value="C:plasma membrane"/>
    <property type="evidence" value="ECO:0007669"/>
    <property type="project" value="TreeGrafter"/>
</dbReference>
<evidence type="ECO:0000313" key="5">
    <source>
        <dbReference type="EMBL" id="CAB3404599.1"/>
    </source>
</evidence>
<proteinExistence type="inferred from homology"/>
<gene>
    <name evidence="5" type="ORF">CBOVIS_LOCUS6903</name>
</gene>
<evidence type="ECO:0000256" key="2">
    <source>
        <dbReference type="ARBA" id="ARBA00007288"/>
    </source>
</evidence>
<comment type="function">
    <text evidence="1">Suppresses cannabinoid receptor CNR1-mediated tonic inhibition of voltage-gated calcium channels.</text>
</comment>
<dbReference type="Proteomes" id="UP000494206">
    <property type="component" value="Unassembled WGS sequence"/>
</dbReference>
<accession>A0A8S1ETH7</accession>
<evidence type="ECO:0000256" key="3">
    <source>
        <dbReference type="ARBA" id="ARBA00015651"/>
    </source>
</evidence>